<dbReference type="GO" id="GO:0005737">
    <property type="term" value="C:cytoplasm"/>
    <property type="evidence" value="ECO:0007669"/>
    <property type="project" value="TreeGrafter"/>
</dbReference>
<dbReference type="Pfam" id="PF03690">
    <property type="entry name" value="MYG1_exonuc"/>
    <property type="match status" value="1"/>
</dbReference>
<dbReference type="AlphaFoldDB" id="A0A8J7L0C3"/>
<organism evidence="2 3">
    <name type="scientific">Mobilitalea sibirica</name>
    <dbReference type="NCBI Taxonomy" id="1462919"/>
    <lineage>
        <taxon>Bacteria</taxon>
        <taxon>Bacillati</taxon>
        <taxon>Bacillota</taxon>
        <taxon>Clostridia</taxon>
        <taxon>Lachnospirales</taxon>
        <taxon>Lachnospiraceae</taxon>
        <taxon>Mobilitalea</taxon>
    </lineage>
</organism>
<sequence length="283" mass="32069">MIDNKMPDKAFTHGGKFHADDVFSAALLTYLNPNIIIERGFEIPEDYDGIVFDIGFGEFDHHQANSRVRENGIPYAAFGLLWEEFGHEILEEVEAERFDRSFVQPLDLCDNTGCDHAIARAISLFNPVWDDTRSVEEAFWEAVEFALTILTKRFEYAKSLVRAEEVVRKALESAKNGILILPIYTPWRSVVQDTNILFVIYPSDRGGFNAQVVPKDEDDRDLKIAFPEEWCGLEAQRLKEVTGIETITFCHSSGFLIAADTLEDTVKACEMAEEVMFIGVSKD</sequence>
<dbReference type="EMBL" id="JAEAGR010000016">
    <property type="protein sequence ID" value="MBH1942033.1"/>
    <property type="molecule type" value="Genomic_DNA"/>
</dbReference>
<name>A0A8J7L0C3_9FIRM</name>
<dbReference type="PANTHER" id="PTHR11215:SF1">
    <property type="entry name" value="MYG1 EXONUCLEASE"/>
    <property type="match status" value="1"/>
</dbReference>
<accession>A0A8J7L0C3</accession>
<proteinExistence type="inferred from homology"/>
<dbReference type="InterPro" id="IPR003226">
    <property type="entry name" value="MYG1_exonuclease"/>
</dbReference>
<evidence type="ECO:0000256" key="1">
    <source>
        <dbReference type="ARBA" id="ARBA00010105"/>
    </source>
</evidence>
<dbReference type="RefSeq" id="WP_197662278.1">
    <property type="nucleotide sequence ID" value="NZ_JAEAGR010000016.1"/>
</dbReference>
<evidence type="ECO:0000313" key="2">
    <source>
        <dbReference type="EMBL" id="MBH1942033.1"/>
    </source>
</evidence>
<keyword evidence="3" id="KW-1185">Reference proteome</keyword>
<protein>
    <submittedName>
        <fullName evidence="2">MYG1 family protein</fullName>
    </submittedName>
</protein>
<comment type="caution">
    <text evidence="2">The sequence shown here is derived from an EMBL/GenBank/DDBJ whole genome shotgun (WGS) entry which is preliminary data.</text>
</comment>
<evidence type="ECO:0000313" key="3">
    <source>
        <dbReference type="Proteomes" id="UP000623269"/>
    </source>
</evidence>
<gene>
    <name evidence="2" type="ORF">I5677_14115</name>
</gene>
<dbReference type="Proteomes" id="UP000623269">
    <property type="component" value="Unassembled WGS sequence"/>
</dbReference>
<dbReference type="PANTHER" id="PTHR11215">
    <property type="entry name" value="METAL DEPENDENT HYDROLASE - RELATED"/>
    <property type="match status" value="1"/>
</dbReference>
<comment type="similarity">
    <text evidence="1">Belongs to the MYG1 family.</text>
</comment>
<reference evidence="2" key="1">
    <citation type="submission" date="2020-12" db="EMBL/GenBank/DDBJ databases">
        <title>M. sibirica DSM 26468T genome.</title>
        <authorList>
            <person name="Thieme N."/>
            <person name="Rettenmaier R."/>
            <person name="Zverlov V."/>
            <person name="Liebl W."/>
        </authorList>
    </citation>
    <scope>NUCLEOTIDE SEQUENCE</scope>
    <source>
        <strain evidence="2">DSM 26468</strain>
    </source>
</reference>